<accession>A0AAW1RLL1</accession>
<organism evidence="2 3">
    <name type="scientific">Apatococcus lobatus</name>
    <dbReference type="NCBI Taxonomy" id="904363"/>
    <lineage>
        <taxon>Eukaryota</taxon>
        <taxon>Viridiplantae</taxon>
        <taxon>Chlorophyta</taxon>
        <taxon>core chlorophytes</taxon>
        <taxon>Trebouxiophyceae</taxon>
        <taxon>Chlorellales</taxon>
        <taxon>Chlorellaceae</taxon>
        <taxon>Apatococcus</taxon>
    </lineage>
</organism>
<gene>
    <name evidence="2" type="ORF">WJX74_006557</name>
</gene>
<keyword evidence="3" id="KW-1185">Reference proteome</keyword>
<dbReference type="AlphaFoldDB" id="A0AAW1RLL1"/>
<evidence type="ECO:0000313" key="2">
    <source>
        <dbReference type="EMBL" id="KAK9834644.1"/>
    </source>
</evidence>
<feature type="compositionally biased region" description="Polar residues" evidence="1">
    <location>
        <begin position="92"/>
        <end position="107"/>
    </location>
</feature>
<reference evidence="2 3" key="1">
    <citation type="journal article" date="2024" name="Nat. Commun.">
        <title>Phylogenomics reveals the evolutionary origins of lichenization in chlorophyte algae.</title>
        <authorList>
            <person name="Puginier C."/>
            <person name="Libourel C."/>
            <person name="Otte J."/>
            <person name="Skaloud P."/>
            <person name="Haon M."/>
            <person name="Grisel S."/>
            <person name="Petersen M."/>
            <person name="Berrin J.G."/>
            <person name="Delaux P.M."/>
            <person name="Dal Grande F."/>
            <person name="Keller J."/>
        </authorList>
    </citation>
    <scope>NUCLEOTIDE SEQUENCE [LARGE SCALE GENOMIC DNA]</scope>
    <source>
        <strain evidence="2 3">SAG 2145</strain>
    </source>
</reference>
<name>A0AAW1RLL1_9CHLO</name>
<comment type="caution">
    <text evidence="2">The sequence shown here is derived from an EMBL/GenBank/DDBJ whole genome shotgun (WGS) entry which is preliminary data.</text>
</comment>
<proteinExistence type="predicted"/>
<protein>
    <submittedName>
        <fullName evidence="2">Uncharacterized protein</fullName>
    </submittedName>
</protein>
<dbReference type="EMBL" id="JALJOS010000009">
    <property type="protein sequence ID" value="KAK9834644.1"/>
    <property type="molecule type" value="Genomic_DNA"/>
</dbReference>
<dbReference type="Proteomes" id="UP001438707">
    <property type="component" value="Unassembled WGS sequence"/>
</dbReference>
<evidence type="ECO:0000313" key="3">
    <source>
        <dbReference type="Proteomes" id="UP001438707"/>
    </source>
</evidence>
<sequence length="191" mass="21169">MACHKLADVPSSITRSAGAASTMGLLAMLYNNHQSHAHEAPLEMQEQLKASSQQPFIQKLLQSAFAQECLHIPDVAFEEANAVLPRPGEFQSGRSVQQRSAQIQQDFPESPADCPKLQRNLHAFRCALDHALSNATLRGHLFELLSLQEVEGLRAAAQHPARLGRVHHQLMLQQDIMSADLQNALFKPNIR</sequence>
<feature type="region of interest" description="Disordered" evidence="1">
    <location>
        <begin position="88"/>
        <end position="110"/>
    </location>
</feature>
<evidence type="ECO:0000256" key="1">
    <source>
        <dbReference type="SAM" id="MobiDB-lite"/>
    </source>
</evidence>